<reference evidence="1" key="1">
    <citation type="journal article" date="2013" name="Genome Announc.">
        <title>Draft Genome Sequence of Agarivorans albus Strain MKT 106T, an Agarolytic Marine Bacterium.</title>
        <authorList>
            <person name="Yasuike M."/>
            <person name="Nakamura Y."/>
            <person name="Kai W."/>
            <person name="Fujiwara A."/>
            <person name="Fukui Y."/>
            <person name="Satomi M."/>
            <person name="Sano M."/>
        </authorList>
    </citation>
    <scope>NUCLEOTIDE SEQUENCE [LARGE SCALE GENOMIC DNA]</scope>
</reference>
<protein>
    <submittedName>
        <fullName evidence="1">Uncharacterized protein</fullName>
    </submittedName>
</protein>
<sequence length="41" mass="4519">MHAGALELKTYLVFNTYQSELSFCDTNARILPFLGSALLGL</sequence>
<evidence type="ECO:0000313" key="2">
    <source>
        <dbReference type="Proteomes" id="UP000014461"/>
    </source>
</evidence>
<keyword evidence="2" id="KW-1185">Reference proteome</keyword>
<proteinExistence type="predicted"/>
<accession>R9PTT4</accession>
<gene>
    <name evidence="1" type="ORF">AALB_3056</name>
</gene>
<organism evidence="1 2">
    <name type="scientific">Agarivorans albus MKT 106</name>
    <dbReference type="NCBI Taxonomy" id="1331007"/>
    <lineage>
        <taxon>Bacteria</taxon>
        <taxon>Pseudomonadati</taxon>
        <taxon>Pseudomonadota</taxon>
        <taxon>Gammaproteobacteria</taxon>
        <taxon>Alteromonadales</taxon>
        <taxon>Alteromonadaceae</taxon>
        <taxon>Agarivorans</taxon>
    </lineage>
</organism>
<evidence type="ECO:0000313" key="1">
    <source>
        <dbReference type="EMBL" id="GAD02976.1"/>
    </source>
</evidence>
<comment type="caution">
    <text evidence="1">The sequence shown here is derived from an EMBL/GenBank/DDBJ whole genome shotgun (WGS) entry which is preliminary data.</text>
</comment>
<name>R9PTT4_AGAAL</name>
<dbReference type="AlphaFoldDB" id="R9PTT4"/>
<dbReference type="EMBL" id="BARX01000022">
    <property type="protein sequence ID" value="GAD02976.1"/>
    <property type="molecule type" value="Genomic_DNA"/>
</dbReference>
<dbReference type="Proteomes" id="UP000014461">
    <property type="component" value="Unassembled WGS sequence"/>
</dbReference>